<reference evidence="1" key="1">
    <citation type="submission" date="2022-06" db="EMBL/GenBank/DDBJ databases">
        <title>Lutimaribacter sp. EGI FJ00013, a novel bacterium isolated from a salt lake sediment enrichment.</title>
        <authorList>
            <person name="Gao L."/>
            <person name="Fang B.-Z."/>
            <person name="Li W.-J."/>
        </authorList>
    </citation>
    <scope>NUCLEOTIDE SEQUENCE</scope>
    <source>
        <strain evidence="1">EGI FJ00013</strain>
    </source>
</reference>
<proteinExistence type="predicted"/>
<comment type="caution">
    <text evidence="1">The sequence shown here is derived from an EMBL/GenBank/DDBJ whole genome shotgun (WGS) entry which is preliminary data.</text>
</comment>
<protein>
    <submittedName>
        <fullName evidence="1">Uncharacterized protein</fullName>
    </submittedName>
</protein>
<keyword evidence="2" id="KW-1185">Reference proteome</keyword>
<evidence type="ECO:0000313" key="1">
    <source>
        <dbReference type="EMBL" id="MCM2563302.1"/>
    </source>
</evidence>
<organism evidence="1 2">
    <name type="scientific">Lutimaribacter degradans</name>
    <dbReference type="NCBI Taxonomy" id="2945989"/>
    <lineage>
        <taxon>Bacteria</taxon>
        <taxon>Pseudomonadati</taxon>
        <taxon>Pseudomonadota</taxon>
        <taxon>Alphaproteobacteria</taxon>
        <taxon>Rhodobacterales</taxon>
        <taxon>Roseobacteraceae</taxon>
        <taxon>Lutimaribacter</taxon>
    </lineage>
</organism>
<dbReference type="EMBL" id="JAMQGO010000010">
    <property type="protein sequence ID" value="MCM2563302.1"/>
    <property type="molecule type" value="Genomic_DNA"/>
</dbReference>
<accession>A0ACC5ZY83</accession>
<name>A0ACC5ZY83_9RHOB</name>
<dbReference type="Proteomes" id="UP001203036">
    <property type="component" value="Unassembled WGS sequence"/>
</dbReference>
<sequence>MTKTTRWIKSVTETAKASDLPAMPWQRGARRAEMIARRNARDTAQQRRHA</sequence>
<gene>
    <name evidence="1" type="ORF">M8744_14190</name>
</gene>
<evidence type="ECO:0000313" key="2">
    <source>
        <dbReference type="Proteomes" id="UP001203036"/>
    </source>
</evidence>